<evidence type="ECO:0000313" key="1">
    <source>
        <dbReference type="EMBL" id="KAI9509372.1"/>
    </source>
</evidence>
<proteinExistence type="predicted"/>
<keyword evidence="2" id="KW-1185">Reference proteome</keyword>
<reference evidence="1" key="1">
    <citation type="submission" date="2021-03" db="EMBL/GenBank/DDBJ databases">
        <title>Evolutionary priming and transition to the ectomycorrhizal habit in an iconic lineage of mushroom-forming fungi: is preadaptation a requirement?</title>
        <authorList>
            <consortium name="DOE Joint Genome Institute"/>
            <person name="Looney B.P."/>
            <person name="Miyauchi S."/>
            <person name="Morin E."/>
            <person name="Drula E."/>
            <person name="Courty P.E."/>
            <person name="Chicoki N."/>
            <person name="Fauchery L."/>
            <person name="Kohler A."/>
            <person name="Kuo A."/>
            <person name="LaButti K."/>
            <person name="Pangilinan J."/>
            <person name="Lipzen A."/>
            <person name="Riley R."/>
            <person name="Andreopoulos W."/>
            <person name="He G."/>
            <person name="Johnson J."/>
            <person name="Barry K.W."/>
            <person name="Grigoriev I.V."/>
            <person name="Nagy L."/>
            <person name="Hibbett D."/>
            <person name="Henrissat B."/>
            <person name="Matheny P.B."/>
            <person name="Labbe J."/>
            <person name="Martin A.F."/>
        </authorList>
    </citation>
    <scope>NUCLEOTIDE SEQUENCE</scope>
    <source>
        <strain evidence="1">BPL698</strain>
    </source>
</reference>
<accession>A0ACC0UEV8</accession>
<sequence length="315" mass="35963">MTKPIILWHSERILSTDDAGVTISFTGPPMAYFEPGPYDDEDRAPNRFPESLPRIPPLPYFCIKRLIETPELVYHYGSPRPYRPPLVPGDPDILHALIPRSRRDPFDLSRVDPRLWAIILQVYSDLPHNLRTYRTALCDKYTPLLQHIPATEHFSLITVLELPGCSHLNDDTIVHLKILQTLCVLDASHSNISALGIRRLSGTLMWIDDDVEGDRWRGPRQLRILSLYNCKRVTNAVYQCLEAFILLTAVGKVTQSIKFSDFVMLFRSPRHKLHLGPRENTFVILSGSREAAVPSHESTRSILTVVRFPRSLSLQ</sequence>
<dbReference type="EMBL" id="JAGFNK010000066">
    <property type="protein sequence ID" value="KAI9509372.1"/>
    <property type="molecule type" value="Genomic_DNA"/>
</dbReference>
<evidence type="ECO:0000313" key="2">
    <source>
        <dbReference type="Proteomes" id="UP001207468"/>
    </source>
</evidence>
<gene>
    <name evidence="1" type="ORF">F5148DRAFT_1346901</name>
</gene>
<organism evidence="1 2">
    <name type="scientific">Russula earlei</name>
    <dbReference type="NCBI Taxonomy" id="71964"/>
    <lineage>
        <taxon>Eukaryota</taxon>
        <taxon>Fungi</taxon>
        <taxon>Dikarya</taxon>
        <taxon>Basidiomycota</taxon>
        <taxon>Agaricomycotina</taxon>
        <taxon>Agaricomycetes</taxon>
        <taxon>Russulales</taxon>
        <taxon>Russulaceae</taxon>
        <taxon>Russula</taxon>
    </lineage>
</organism>
<comment type="caution">
    <text evidence="1">The sequence shown here is derived from an EMBL/GenBank/DDBJ whole genome shotgun (WGS) entry which is preliminary data.</text>
</comment>
<name>A0ACC0UEV8_9AGAM</name>
<protein>
    <submittedName>
        <fullName evidence="1">Uncharacterized protein</fullName>
    </submittedName>
</protein>
<dbReference type="Proteomes" id="UP001207468">
    <property type="component" value="Unassembled WGS sequence"/>
</dbReference>